<dbReference type="AlphaFoldDB" id="G9XSZ9"/>
<comment type="caution">
    <text evidence="1">The sequence shown here is derived from an EMBL/GenBank/DDBJ whole genome shotgun (WGS) entry which is preliminary data.</text>
</comment>
<gene>
    <name evidence="1" type="ORF">HMPREF0322_04105</name>
</gene>
<dbReference type="EMBL" id="AFZX01000106">
    <property type="protein sequence ID" value="EHL05176.1"/>
    <property type="molecule type" value="Genomic_DNA"/>
</dbReference>
<organism evidence="1 2">
    <name type="scientific">Desulfitobacterium hafniense DP7</name>
    <dbReference type="NCBI Taxonomy" id="537010"/>
    <lineage>
        <taxon>Bacteria</taxon>
        <taxon>Bacillati</taxon>
        <taxon>Bacillota</taxon>
        <taxon>Clostridia</taxon>
        <taxon>Eubacteriales</taxon>
        <taxon>Desulfitobacteriaceae</taxon>
        <taxon>Desulfitobacterium</taxon>
    </lineage>
</organism>
<proteinExistence type="predicted"/>
<evidence type="ECO:0000313" key="1">
    <source>
        <dbReference type="EMBL" id="EHL05176.1"/>
    </source>
</evidence>
<sequence>MSIYSMCYESKILGYYLIGIFRSVKNNPMLMPAKIPGLSALVSLCLPPF</sequence>
<name>G9XSZ9_DESHA</name>
<dbReference type="HOGENOM" id="CLU_3134876_0_0_9"/>
<accession>G9XSZ9</accession>
<evidence type="ECO:0000313" key="2">
    <source>
        <dbReference type="Proteomes" id="UP000004416"/>
    </source>
</evidence>
<protein>
    <submittedName>
        <fullName evidence="1">Uncharacterized protein</fullName>
    </submittedName>
</protein>
<dbReference type="Proteomes" id="UP000004416">
    <property type="component" value="Unassembled WGS sequence"/>
</dbReference>
<reference evidence="1 2" key="1">
    <citation type="submission" date="2011-08" db="EMBL/GenBank/DDBJ databases">
        <authorList>
            <person name="Weinstock G."/>
            <person name="Sodergren E."/>
            <person name="Clifton S."/>
            <person name="Fulton L."/>
            <person name="Fulton B."/>
            <person name="Courtney L."/>
            <person name="Fronick C."/>
            <person name="Harrison M."/>
            <person name="Strong C."/>
            <person name="Farmer C."/>
            <person name="Delahaunty K."/>
            <person name="Markovic C."/>
            <person name="Hall O."/>
            <person name="Minx P."/>
            <person name="Tomlinson C."/>
            <person name="Mitreva M."/>
            <person name="Hou S."/>
            <person name="Chen J."/>
            <person name="Wollam A."/>
            <person name="Pepin K.H."/>
            <person name="Johnson M."/>
            <person name="Bhonagiri V."/>
            <person name="Zhang X."/>
            <person name="Suruliraj S."/>
            <person name="Warren W."/>
            <person name="Chinwalla A."/>
            <person name="Mardis E.R."/>
            <person name="Wilson R.K."/>
        </authorList>
    </citation>
    <scope>NUCLEOTIDE SEQUENCE [LARGE SCALE GENOMIC DNA]</scope>
    <source>
        <strain evidence="1 2">DP7</strain>
    </source>
</reference>